<sequence length="229" mass="26135">MCKAKRAAQAEERNQSIAAETLRVYRRPPSGVIDRVPRRRCLTAVQVTESVHRCPFQGAKLFGYASTGARETNTWSENTGISLSTDGSTSHENDNSENASRIEQINLQCRAMSAFETRKNEKRFKRQKHVPKRCTINIARNMYECSGLRDSESESSSPHPKTIAIASEEKKRNKINKVCPLCKKDHCIKDCNGFRALSTEQRWERTKETHICFWCLLSAHRQSACRART</sequence>
<comment type="caution">
    <text evidence="2">The sequence shown here is derived from an EMBL/GenBank/DDBJ whole genome shotgun (WGS) entry which is preliminary data.</text>
</comment>
<feature type="region of interest" description="Disordered" evidence="1">
    <location>
        <begin position="76"/>
        <end position="101"/>
    </location>
</feature>
<evidence type="ECO:0000313" key="3">
    <source>
        <dbReference type="Proteomes" id="UP000299102"/>
    </source>
</evidence>
<dbReference type="Proteomes" id="UP000299102">
    <property type="component" value="Unassembled WGS sequence"/>
</dbReference>
<dbReference type="AlphaFoldDB" id="A0A4C1TIV2"/>
<reference evidence="2 3" key="1">
    <citation type="journal article" date="2019" name="Commun. Biol.">
        <title>The bagworm genome reveals a unique fibroin gene that provides high tensile strength.</title>
        <authorList>
            <person name="Kono N."/>
            <person name="Nakamura H."/>
            <person name="Ohtoshi R."/>
            <person name="Tomita M."/>
            <person name="Numata K."/>
            <person name="Arakawa K."/>
        </authorList>
    </citation>
    <scope>NUCLEOTIDE SEQUENCE [LARGE SCALE GENOMIC DNA]</scope>
</reference>
<gene>
    <name evidence="2" type="ORF">EVAR_7728_1</name>
</gene>
<proteinExistence type="predicted"/>
<protein>
    <submittedName>
        <fullName evidence="2">Uncharacterized protein</fullName>
    </submittedName>
</protein>
<feature type="compositionally biased region" description="Polar residues" evidence="1">
    <location>
        <begin position="76"/>
        <end position="88"/>
    </location>
</feature>
<name>A0A4C1TIV2_EUMVA</name>
<evidence type="ECO:0000256" key="1">
    <source>
        <dbReference type="SAM" id="MobiDB-lite"/>
    </source>
</evidence>
<accession>A0A4C1TIV2</accession>
<keyword evidence="3" id="KW-1185">Reference proteome</keyword>
<dbReference type="EMBL" id="BGZK01000064">
    <property type="protein sequence ID" value="GBP14442.1"/>
    <property type="molecule type" value="Genomic_DNA"/>
</dbReference>
<evidence type="ECO:0000313" key="2">
    <source>
        <dbReference type="EMBL" id="GBP14442.1"/>
    </source>
</evidence>
<organism evidence="2 3">
    <name type="scientific">Eumeta variegata</name>
    <name type="common">Bagworm moth</name>
    <name type="synonym">Eumeta japonica</name>
    <dbReference type="NCBI Taxonomy" id="151549"/>
    <lineage>
        <taxon>Eukaryota</taxon>
        <taxon>Metazoa</taxon>
        <taxon>Ecdysozoa</taxon>
        <taxon>Arthropoda</taxon>
        <taxon>Hexapoda</taxon>
        <taxon>Insecta</taxon>
        <taxon>Pterygota</taxon>
        <taxon>Neoptera</taxon>
        <taxon>Endopterygota</taxon>
        <taxon>Lepidoptera</taxon>
        <taxon>Glossata</taxon>
        <taxon>Ditrysia</taxon>
        <taxon>Tineoidea</taxon>
        <taxon>Psychidae</taxon>
        <taxon>Oiketicinae</taxon>
        <taxon>Eumeta</taxon>
    </lineage>
</organism>